<dbReference type="PANTHER" id="PTHR40980:SF4">
    <property type="entry name" value="TONB-DEPENDENT RECEPTOR-LIKE BETA-BARREL DOMAIN-CONTAINING PROTEIN"/>
    <property type="match status" value="1"/>
</dbReference>
<gene>
    <name evidence="6" type="ORF">GO493_13770</name>
</gene>
<dbReference type="InterPro" id="IPR008969">
    <property type="entry name" value="CarboxyPept-like_regulatory"/>
</dbReference>
<dbReference type="Gene3D" id="2.170.130.10">
    <property type="entry name" value="TonB-dependent receptor, plug domain"/>
    <property type="match status" value="1"/>
</dbReference>
<reference evidence="6 7" key="1">
    <citation type="submission" date="2019-12" db="EMBL/GenBank/DDBJ databases">
        <title>Chitinophaga sp. strain ysch24 (GDMCC 1.1355), whole genome shotgun sequence.</title>
        <authorList>
            <person name="Zhang X."/>
        </authorList>
    </citation>
    <scope>NUCLEOTIDE SEQUENCE [LARGE SCALE GENOMIC DNA]</scope>
    <source>
        <strain evidence="7">ysch24</strain>
    </source>
</reference>
<evidence type="ECO:0000256" key="1">
    <source>
        <dbReference type="ARBA" id="ARBA00004442"/>
    </source>
</evidence>
<evidence type="ECO:0000259" key="4">
    <source>
        <dbReference type="Pfam" id="PF07715"/>
    </source>
</evidence>
<dbReference type="InterPro" id="IPR012910">
    <property type="entry name" value="Plug_dom"/>
</dbReference>
<dbReference type="Proteomes" id="UP000461730">
    <property type="component" value="Unassembled WGS sequence"/>
</dbReference>
<protein>
    <submittedName>
        <fullName evidence="6">TonB-dependent receptor</fullName>
    </submittedName>
</protein>
<evidence type="ECO:0000259" key="5">
    <source>
        <dbReference type="Pfam" id="PF14905"/>
    </source>
</evidence>
<evidence type="ECO:0000256" key="3">
    <source>
        <dbReference type="ARBA" id="ARBA00023237"/>
    </source>
</evidence>
<sequence>MKYIVPFLFLLFSFIHGYTQTKVTVSGQVKDAGNKAPLQFVNVTLHKVKDSTFVTGTITDQEGRFSIADIGNGNYFVKISLLGYGTKQLPVLVGQLSQFLDLGAVPLSAENRQLKEVTVAGREETVTEKMDRKVFKPADNISQMGGSVLEAMKNLPGITVSQDGKVQLRGSDKVMVLLDGKQTALTGIGGQSGLDNIPASAIERIEIINNPSARYDANGNAGIINIIYKKESKEGFNGKIGLAGGLGALWEKKGNYPGIRPQYRATPKINPSVFLNYRKNKVNLFLQADDLYTKTLNKNEFTDRFYSNGDTIRQQTKRNRTTNIITVKTGMDWFMDNSNTITFSALGSREKILDRGDEPFFNKDLSERQRLWQFLEDEVKTTATISAGWQHRFAQPGRSLNIGFNYTFHREDERYYFNNIMPAFTGLDSFRVLSDEHVADLNIDYIHPLKYGRVEGGMKFRRRYIPTNMKFMPGLNSPLDTSAGGWANYSEVIPAVYGNYVLETNKFEVEAGIRMEYVNLEYKVNPHHKTYKSDGYNYTEPFPNLRIAYKLNDRNKLSFFYNRRVDRPNEVDIRIFPKYDDVGTVKVGNPGLRPQFTSSFELGYKAGWNESAVYSAVYHKRMDATITRIGTTVPGSDIIYNIFQNTGKSYNTGIEMLLSQNIGKKAALSLNLNGYQHIIEAYTVVNMYPEENVFSAARQETYSGNIKLNSLFHFSGKTDLLLTAIYLAPDIVPQGKTYSRFSIDAGIKKAIQQGRGEVFLNATDIANTLRNKMEIRGDGFKYRSTDYNETQVIRVGYSYKL</sequence>
<evidence type="ECO:0000313" key="6">
    <source>
        <dbReference type="EMBL" id="MVT09333.1"/>
    </source>
</evidence>
<keyword evidence="6" id="KW-0675">Receptor</keyword>
<dbReference type="SUPFAM" id="SSF56935">
    <property type="entry name" value="Porins"/>
    <property type="match status" value="1"/>
</dbReference>
<keyword evidence="3" id="KW-0998">Cell outer membrane</keyword>
<dbReference type="Pfam" id="PF14905">
    <property type="entry name" value="OMP_b-brl_3"/>
    <property type="match status" value="1"/>
</dbReference>
<dbReference type="InterPro" id="IPR036942">
    <property type="entry name" value="Beta-barrel_TonB_sf"/>
</dbReference>
<dbReference type="Gene3D" id="2.60.40.1120">
    <property type="entry name" value="Carboxypeptidase-like, regulatory domain"/>
    <property type="match status" value="1"/>
</dbReference>
<dbReference type="RefSeq" id="WP_157306761.1">
    <property type="nucleotide sequence ID" value="NZ_WRXN01000005.1"/>
</dbReference>
<proteinExistence type="predicted"/>
<dbReference type="Gene3D" id="2.40.170.20">
    <property type="entry name" value="TonB-dependent receptor, beta-barrel domain"/>
    <property type="match status" value="1"/>
</dbReference>
<comment type="caution">
    <text evidence="6">The sequence shown here is derived from an EMBL/GenBank/DDBJ whole genome shotgun (WGS) entry which is preliminary data.</text>
</comment>
<dbReference type="GO" id="GO:0009279">
    <property type="term" value="C:cell outer membrane"/>
    <property type="evidence" value="ECO:0007669"/>
    <property type="project" value="UniProtKB-SubCell"/>
</dbReference>
<evidence type="ECO:0000256" key="2">
    <source>
        <dbReference type="ARBA" id="ARBA00023136"/>
    </source>
</evidence>
<name>A0A7K1U4P6_9BACT</name>
<dbReference type="EMBL" id="WRXN01000005">
    <property type="protein sequence ID" value="MVT09333.1"/>
    <property type="molecule type" value="Genomic_DNA"/>
</dbReference>
<dbReference type="InterPro" id="IPR037066">
    <property type="entry name" value="Plug_dom_sf"/>
</dbReference>
<keyword evidence="2" id="KW-0472">Membrane</keyword>
<accession>A0A7K1U4P6</accession>
<dbReference type="AlphaFoldDB" id="A0A7K1U4P6"/>
<dbReference type="SUPFAM" id="SSF49464">
    <property type="entry name" value="Carboxypeptidase regulatory domain-like"/>
    <property type="match status" value="1"/>
</dbReference>
<comment type="subcellular location">
    <subcellularLocation>
        <location evidence="1">Cell outer membrane</location>
    </subcellularLocation>
</comment>
<dbReference type="Pfam" id="PF07715">
    <property type="entry name" value="Plug"/>
    <property type="match status" value="1"/>
</dbReference>
<feature type="domain" description="Outer membrane protein beta-barrel" evidence="5">
    <location>
        <begin position="391"/>
        <end position="799"/>
    </location>
</feature>
<keyword evidence="7" id="KW-1185">Reference proteome</keyword>
<evidence type="ECO:0000313" key="7">
    <source>
        <dbReference type="Proteomes" id="UP000461730"/>
    </source>
</evidence>
<dbReference type="InterPro" id="IPR041700">
    <property type="entry name" value="OMP_b-brl_3"/>
</dbReference>
<dbReference type="PANTHER" id="PTHR40980">
    <property type="entry name" value="PLUG DOMAIN-CONTAINING PROTEIN"/>
    <property type="match status" value="1"/>
</dbReference>
<dbReference type="Pfam" id="PF13715">
    <property type="entry name" value="CarbopepD_reg_2"/>
    <property type="match status" value="1"/>
</dbReference>
<feature type="domain" description="TonB-dependent receptor plug" evidence="4">
    <location>
        <begin position="138"/>
        <end position="223"/>
    </location>
</feature>
<organism evidence="6 7">
    <name type="scientific">Chitinophaga tropicalis</name>
    <dbReference type="NCBI Taxonomy" id="2683588"/>
    <lineage>
        <taxon>Bacteria</taxon>
        <taxon>Pseudomonadati</taxon>
        <taxon>Bacteroidota</taxon>
        <taxon>Chitinophagia</taxon>
        <taxon>Chitinophagales</taxon>
        <taxon>Chitinophagaceae</taxon>
        <taxon>Chitinophaga</taxon>
    </lineage>
</organism>